<dbReference type="EMBL" id="FRDA01000001">
    <property type="protein sequence ID" value="SHM51407.1"/>
    <property type="molecule type" value="Genomic_DNA"/>
</dbReference>
<dbReference type="RefSeq" id="WP_073161934.1">
    <property type="nucleotide sequence ID" value="NZ_FRDA01000001.1"/>
</dbReference>
<gene>
    <name evidence="1" type="ORF">SAMN05216593_101287</name>
</gene>
<evidence type="ECO:0000313" key="2">
    <source>
        <dbReference type="Proteomes" id="UP000183983"/>
    </source>
</evidence>
<dbReference type="AlphaFoldDB" id="A0A1M7JFU1"/>
<accession>A0A1M7JFU1</accession>
<sequence>MCGPKEPIAGVFVLLLLAAGGWAAQEPFPHSGIEVLPEPQMSSKALAEPIAALQLQSVTLDTRLR</sequence>
<dbReference type="OrthoDB" id="7025155at2"/>
<reference evidence="1 2" key="1">
    <citation type="submission" date="2016-11" db="EMBL/GenBank/DDBJ databases">
        <authorList>
            <person name="Jaros S."/>
            <person name="Januszkiewicz K."/>
            <person name="Wedrychowicz H."/>
        </authorList>
    </citation>
    <scope>NUCLEOTIDE SEQUENCE [LARGE SCALE GENOMIC DNA]</scope>
    <source>
        <strain evidence="1 2">LMG 26898</strain>
    </source>
</reference>
<evidence type="ECO:0000313" key="1">
    <source>
        <dbReference type="EMBL" id="SHM51407.1"/>
    </source>
</evidence>
<name>A0A1M7JFU1_9PSED</name>
<proteinExistence type="predicted"/>
<organism evidence="1 2">
    <name type="scientific">Pseudomonas asturiensis</name>
    <dbReference type="NCBI Taxonomy" id="1190415"/>
    <lineage>
        <taxon>Bacteria</taxon>
        <taxon>Pseudomonadati</taxon>
        <taxon>Pseudomonadota</taxon>
        <taxon>Gammaproteobacteria</taxon>
        <taxon>Pseudomonadales</taxon>
        <taxon>Pseudomonadaceae</taxon>
        <taxon>Pseudomonas</taxon>
    </lineage>
</organism>
<protein>
    <submittedName>
        <fullName evidence="1">Uncharacterized protein</fullName>
    </submittedName>
</protein>
<dbReference type="Proteomes" id="UP000183983">
    <property type="component" value="Unassembled WGS sequence"/>
</dbReference>